<evidence type="ECO:0000256" key="12">
    <source>
        <dbReference type="SAM" id="Coils"/>
    </source>
</evidence>
<evidence type="ECO:0000313" key="17">
    <source>
        <dbReference type="RefSeq" id="XP_070308658.1"/>
    </source>
</evidence>
<dbReference type="CDD" id="cd01396">
    <property type="entry name" value="MeCP2_MBD"/>
    <property type="match status" value="1"/>
</dbReference>
<keyword evidence="6 12" id="KW-0175">Coiled coil</keyword>
<dbReference type="PROSITE" id="PS51058">
    <property type="entry name" value="ZF_CXXC"/>
    <property type="match status" value="3"/>
</dbReference>
<keyword evidence="2" id="KW-0479">Metal-binding</keyword>
<dbReference type="PANTHER" id="PTHR31183">
    <property type="entry name" value="TRICHOPLEIN KERATIN FILAMENT-BINDING PROTEIN FAMILY MEMBER"/>
    <property type="match status" value="1"/>
</dbReference>
<name>A0ABM4GZB3_ODOVR</name>
<evidence type="ECO:0000256" key="8">
    <source>
        <dbReference type="ARBA" id="ARBA00023273"/>
    </source>
</evidence>
<dbReference type="Pfam" id="PF02008">
    <property type="entry name" value="zf-CXXC"/>
    <property type="match status" value="3"/>
</dbReference>
<keyword evidence="7" id="KW-0969">Cilium</keyword>
<dbReference type="InterPro" id="IPR043597">
    <property type="entry name" value="TPH_dom"/>
</dbReference>
<keyword evidence="4" id="KW-0970">Cilium biogenesis/degradation</keyword>
<dbReference type="Proteomes" id="UP001652640">
    <property type="component" value="Chromosome 22"/>
</dbReference>
<feature type="coiled-coil region" evidence="12">
    <location>
        <begin position="694"/>
        <end position="879"/>
    </location>
</feature>
<dbReference type="Pfam" id="PF01429">
    <property type="entry name" value="MBD"/>
    <property type="match status" value="1"/>
</dbReference>
<protein>
    <recommendedName>
        <fullName evidence="10">Cilia- and flagella-associated protein 53</fullName>
    </recommendedName>
</protein>
<comment type="similarity">
    <text evidence="9">Belongs to the CFAP53 family.</text>
</comment>
<feature type="compositionally biased region" description="Basic residues" evidence="13">
    <location>
        <begin position="83"/>
        <end position="97"/>
    </location>
</feature>
<reference evidence="17" key="2">
    <citation type="submission" date="2025-08" db="UniProtKB">
        <authorList>
            <consortium name="RefSeq"/>
        </authorList>
    </citation>
    <scope>IDENTIFICATION</scope>
    <source>
        <tissue evidence="17">Tongue muscle</tissue>
    </source>
</reference>
<organism evidence="16 17">
    <name type="scientific">Odocoileus virginianus</name>
    <name type="common">White-tailed deer</name>
    <dbReference type="NCBI Taxonomy" id="9874"/>
    <lineage>
        <taxon>Eukaryota</taxon>
        <taxon>Metazoa</taxon>
        <taxon>Chordata</taxon>
        <taxon>Craniata</taxon>
        <taxon>Vertebrata</taxon>
        <taxon>Euteleostomi</taxon>
        <taxon>Mammalia</taxon>
        <taxon>Eutheria</taxon>
        <taxon>Laurasiatheria</taxon>
        <taxon>Artiodactyla</taxon>
        <taxon>Ruminantia</taxon>
        <taxon>Pecora</taxon>
        <taxon>Cervidae</taxon>
        <taxon>Odocoileinae</taxon>
        <taxon>Odocoileus</taxon>
    </lineage>
</organism>
<evidence type="ECO:0000256" key="1">
    <source>
        <dbReference type="ARBA" id="ARBA00004138"/>
    </source>
</evidence>
<evidence type="ECO:0000313" key="16">
    <source>
        <dbReference type="Proteomes" id="UP001652640"/>
    </source>
</evidence>
<evidence type="ECO:0000256" key="5">
    <source>
        <dbReference type="ARBA" id="ARBA00022833"/>
    </source>
</evidence>
<feature type="region of interest" description="Disordered" evidence="13">
    <location>
        <begin position="419"/>
        <end position="479"/>
    </location>
</feature>
<dbReference type="RefSeq" id="XP_070308658.1">
    <property type="nucleotide sequence ID" value="XM_070452557.1"/>
</dbReference>
<feature type="domain" description="CXXC-type" evidence="15">
    <location>
        <begin position="358"/>
        <end position="406"/>
    </location>
</feature>
<dbReference type="SMART" id="SM00391">
    <property type="entry name" value="MBD"/>
    <property type="match status" value="1"/>
</dbReference>
<keyword evidence="3 11" id="KW-0863">Zinc-finger</keyword>
<evidence type="ECO:0000256" key="6">
    <source>
        <dbReference type="ARBA" id="ARBA00023054"/>
    </source>
</evidence>
<dbReference type="PANTHER" id="PTHR31183:SF1">
    <property type="entry name" value="CILIA- AND FLAGELLA-ASSOCIATED PROTEIN 53"/>
    <property type="match status" value="1"/>
</dbReference>
<feature type="coiled-coil region" evidence="12">
    <location>
        <begin position="578"/>
        <end position="634"/>
    </location>
</feature>
<dbReference type="InterPro" id="IPR002857">
    <property type="entry name" value="Znf_CXXC"/>
</dbReference>
<sequence length="908" mass="105513">MAEDWLDCPALGPGWKRREVFRKSGATCGRSDTYYQSPTGDRIRSKVELTRYLGPACDLTLFDFKQGVLCYPSPKAHSLAITSRKRKKPSKPAKARKCQVGPQKSEVRKEAPRDDTKADTDTVPASLPAPGCCENCGISFSGDGTRRQRLKTLCKDCRAQRIAFNREQRMFKRVGCGECTACQVKEDCGACSTCLLQLPRDVASGLFCKCERRRCLRIVERSRGCGVCRGCQTREDCGRCRVCLRPPRPGLRRQWKCVQRRCLRHLAHRLRRHHQRCQRRPPLAVAPPAGKHGRRRGGCDSKVVPRRRPPRAQSPPLPPPPPPQPPESPELHPRALAPSPPAEFIYYCVDEDELQPYTNRRQNRKCGACAACLRRMDCGHCDFCCDKPKFGGSNQKRQKCRWRQCLQFAMKRLLPSVWAESEDGASPPPAHPRRKRPGSTRRPHLGQTLKPPSATPAAQPDRAQTPVKEEAGGGFVLPPPGTDLVFLREGASSPVPVPGPASAATEARLQRAKPPKGQGAEHHLERIQQSHQKHHAILASIKSFERDRLKTEWDQHNDRKFVDSLVKARVTDAMQGFIINTEERRNKLRELLASEENEYFTEMQLKEETIEEKKDRMRDKIRLLREKKEKERQDFVAEKLDQQFRERCQELRSELFCIHQKTVCEERKAQIAFNEELKRQRVVEEHMFSKLWEEDRLAKERREAKEERRQKELLENTRLGLNAQVASIQAQRQAAQRLKEEEARLVENENAQVKLENEQDKLKKQKTKQETRAALQKALQEKMERMQQEYREEQDLNMKLMQNALQNLQDETDKKKQKKEDMRREQKIYYQYLAQRREEEKAQEKELDRMLEKEKEKKFAEKDKELRLEKEARKQLLNEVMCTRKLQVQEKLQRKQKNRKNVLWNRNA</sequence>
<evidence type="ECO:0000256" key="13">
    <source>
        <dbReference type="SAM" id="MobiDB-lite"/>
    </source>
</evidence>
<evidence type="ECO:0000256" key="2">
    <source>
        <dbReference type="ARBA" id="ARBA00022723"/>
    </source>
</evidence>
<accession>A0ABM4GZB3</accession>
<evidence type="ECO:0000256" key="7">
    <source>
        <dbReference type="ARBA" id="ARBA00023069"/>
    </source>
</evidence>
<feature type="region of interest" description="Disordered" evidence="13">
    <location>
        <begin position="81"/>
        <end position="123"/>
    </location>
</feature>
<feature type="compositionally biased region" description="Basic and acidic residues" evidence="13">
    <location>
        <begin position="105"/>
        <end position="120"/>
    </location>
</feature>
<dbReference type="Gene3D" id="3.30.890.10">
    <property type="entry name" value="Methyl-cpg-binding Protein 2, Chain A"/>
    <property type="match status" value="1"/>
</dbReference>
<dbReference type="Pfam" id="PF13868">
    <property type="entry name" value="TPH"/>
    <property type="match status" value="1"/>
</dbReference>
<comment type="subcellular location">
    <subcellularLocation>
        <location evidence="1">Cell projection</location>
        <location evidence="1">Cilium</location>
    </subcellularLocation>
</comment>
<gene>
    <name evidence="17" type="primary">MBD1</name>
</gene>
<dbReference type="SUPFAM" id="SSF54171">
    <property type="entry name" value="DNA-binding domain"/>
    <property type="match status" value="1"/>
</dbReference>
<feature type="compositionally biased region" description="Basic residues" evidence="13">
    <location>
        <begin position="431"/>
        <end position="444"/>
    </location>
</feature>
<feature type="domain" description="MBD" evidence="14">
    <location>
        <begin position="1"/>
        <end position="69"/>
    </location>
</feature>
<keyword evidence="8" id="KW-0966">Cell projection</keyword>
<dbReference type="GeneID" id="110152102"/>
<dbReference type="InterPro" id="IPR001739">
    <property type="entry name" value="Methyl_CpG_DNA-bd"/>
</dbReference>
<reference evidence="16" key="1">
    <citation type="journal article" date="2022" name="J. Hered.">
        <title>A De Novo Chromosome-Level Genome Assembly of the White-Tailed Deer, Odocoileus Virginianus.</title>
        <authorList>
            <person name="London E.W."/>
            <person name="Roca A.L."/>
            <person name="Novakofski J.E."/>
            <person name="Mateus-Pinilla N.E."/>
        </authorList>
    </citation>
    <scope>NUCLEOTIDE SEQUENCE [LARGE SCALE GENOMIC DNA]</scope>
</reference>
<proteinExistence type="inferred from homology"/>
<evidence type="ECO:0000256" key="3">
    <source>
        <dbReference type="ARBA" id="ARBA00022771"/>
    </source>
</evidence>
<keyword evidence="5" id="KW-0862">Zinc</keyword>
<evidence type="ECO:0000259" key="15">
    <source>
        <dbReference type="PROSITE" id="PS51058"/>
    </source>
</evidence>
<evidence type="ECO:0000256" key="9">
    <source>
        <dbReference type="ARBA" id="ARBA00033747"/>
    </source>
</evidence>
<keyword evidence="16" id="KW-1185">Reference proteome</keyword>
<dbReference type="InterPro" id="IPR016177">
    <property type="entry name" value="DNA-bd_dom_sf"/>
</dbReference>
<evidence type="ECO:0000256" key="11">
    <source>
        <dbReference type="PROSITE-ProRule" id="PRU00509"/>
    </source>
</evidence>
<feature type="domain" description="CXXC-type" evidence="15">
    <location>
        <begin position="169"/>
        <end position="216"/>
    </location>
</feature>
<evidence type="ECO:0000256" key="4">
    <source>
        <dbReference type="ARBA" id="ARBA00022794"/>
    </source>
</evidence>
<feature type="domain" description="CXXC-type" evidence="15">
    <location>
        <begin position="217"/>
        <end position="263"/>
    </location>
</feature>
<feature type="compositionally biased region" description="Pro residues" evidence="13">
    <location>
        <begin position="312"/>
        <end position="328"/>
    </location>
</feature>
<evidence type="ECO:0000259" key="14">
    <source>
        <dbReference type="PROSITE" id="PS50982"/>
    </source>
</evidence>
<feature type="region of interest" description="Disordered" evidence="13">
    <location>
        <begin position="273"/>
        <end position="335"/>
    </location>
</feature>
<dbReference type="InterPro" id="IPR043596">
    <property type="entry name" value="CFAP53/TCHP"/>
</dbReference>
<evidence type="ECO:0000256" key="10">
    <source>
        <dbReference type="ARBA" id="ARBA00033773"/>
    </source>
</evidence>
<dbReference type="PROSITE" id="PS50982">
    <property type="entry name" value="MBD"/>
    <property type="match status" value="1"/>
</dbReference>